<evidence type="ECO:0000313" key="3">
    <source>
        <dbReference type="Proteomes" id="UP001261871"/>
    </source>
</evidence>
<dbReference type="EMBL" id="JAVDTX010000007">
    <property type="protein sequence ID" value="MDR6846403.1"/>
    <property type="molecule type" value="Genomic_DNA"/>
</dbReference>
<dbReference type="GO" id="GO:0016757">
    <property type="term" value="F:glycosyltransferase activity"/>
    <property type="evidence" value="ECO:0007669"/>
    <property type="project" value="UniProtKB-KW"/>
</dbReference>
<organism evidence="2 3">
    <name type="scientific">Flavobacterium granuli</name>
    <dbReference type="NCBI Taxonomy" id="280093"/>
    <lineage>
        <taxon>Bacteria</taxon>
        <taxon>Pseudomonadati</taxon>
        <taxon>Bacteroidota</taxon>
        <taxon>Flavobacteriia</taxon>
        <taxon>Flavobacteriales</taxon>
        <taxon>Flavobacteriaceae</taxon>
        <taxon>Flavobacterium</taxon>
    </lineage>
</organism>
<feature type="domain" description="Glycosyltransferase 2-like" evidence="1">
    <location>
        <begin position="5"/>
        <end position="138"/>
    </location>
</feature>
<comment type="caution">
    <text evidence="2">The sequence shown here is derived from an EMBL/GenBank/DDBJ whole genome shotgun (WGS) entry which is preliminary data.</text>
</comment>
<dbReference type="Proteomes" id="UP001261871">
    <property type="component" value="Unassembled WGS sequence"/>
</dbReference>
<reference evidence="2 3" key="1">
    <citation type="submission" date="2023-07" db="EMBL/GenBank/DDBJ databases">
        <title>Sorghum-associated microbial communities from plants grown in Nebraska, USA.</title>
        <authorList>
            <person name="Schachtman D."/>
        </authorList>
    </citation>
    <scope>NUCLEOTIDE SEQUENCE [LARGE SCALE GENOMIC DNA]</scope>
    <source>
        <strain evidence="2 3">BE124</strain>
    </source>
</reference>
<dbReference type="PANTHER" id="PTHR43685">
    <property type="entry name" value="GLYCOSYLTRANSFERASE"/>
    <property type="match status" value="1"/>
</dbReference>
<dbReference type="PANTHER" id="PTHR43685:SF11">
    <property type="entry name" value="GLYCOSYLTRANSFERASE TAGX-RELATED"/>
    <property type="match status" value="1"/>
</dbReference>
<proteinExistence type="predicted"/>
<dbReference type="Gene3D" id="3.90.550.10">
    <property type="entry name" value="Spore Coat Polysaccharide Biosynthesis Protein SpsA, Chain A"/>
    <property type="match status" value="1"/>
</dbReference>
<sequence>MRILVVLASYNGEKYIKEQLDSLLSQEEVDVTIIVFDDVSNDGTVNEVNTYNKDERVRLIINESPTGSAANNFFGAIKFLDEDFISQYDFVSFADQDDIWLPNKLRAATEKLTGENSSLYLSNLILWNEKTNKKSIINKSFPQKRYDYLFEGGSAGCTYVFTSDFCINLKSTLAIIDYENWKFFSHDWFVYFFARVNNYQVSIDNNAFILYRIHDNNVHGQLNSNSFFAFTERLKLVHLGWYIENIKGFVELLPKVSKERDIYELYSKNVLTRLFVLFKYNFSLMRSTKKFIQFFVVSLLPIRLKK</sequence>
<dbReference type="EC" id="2.4.1.-" evidence="2"/>
<dbReference type="RefSeq" id="WP_310008548.1">
    <property type="nucleotide sequence ID" value="NZ_JAVDTX010000007.1"/>
</dbReference>
<evidence type="ECO:0000313" key="2">
    <source>
        <dbReference type="EMBL" id="MDR6846403.1"/>
    </source>
</evidence>
<keyword evidence="3" id="KW-1185">Reference proteome</keyword>
<dbReference type="Pfam" id="PF00535">
    <property type="entry name" value="Glycos_transf_2"/>
    <property type="match status" value="1"/>
</dbReference>
<protein>
    <submittedName>
        <fullName evidence="2">Rhamnosyltransferase</fullName>
        <ecNumber evidence="2">2.4.1.-</ecNumber>
    </submittedName>
</protein>
<evidence type="ECO:0000259" key="1">
    <source>
        <dbReference type="Pfam" id="PF00535"/>
    </source>
</evidence>
<dbReference type="InterPro" id="IPR029044">
    <property type="entry name" value="Nucleotide-diphossugar_trans"/>
</dbReference>
<dbReference type="InterPro" id="IPR001173">
    <property type="entry name" value="Glyco_trans_2-like"/>
</dbReference>
<name>A0ABU1S5X1_9FLAO</name>
<accession>A0ABU1S5X1</accession>
<dbReference type="SUPFAM" id="SSF53448">
    <property type="entry name" value="Nucleotide-diphospho-sugar transferases"/>
    <property type="match status" value="1"/>
</dbReference>
<keyword evidence="2" id="KW-0808">Transferase</keyword>
<keyword evidence="2" id="KW-0328">Glycosyltransferase</keyword>
<gene>
    <name evidence="2" type="ORF">J2W95_003119</name>
</gene>
<dbReference type="InterPro" id="IPR050834">
    <property type="entry name" value="Glycosyltransf_2"/>
</dbReference>